<evidence type="ECO:0000313" key="4">
    <source>
        <dbReference type="Proteomes" id="UP000638560"/>
    </source>
</evidence>
<feature type="region of interest" description="Disordered" evidence="1">
    <location>
        <begin position="79"/>
        <end position="101"/>
    </location>
</feature>
<evidence type="ECO:0008006" key="5">
    <source>
        <dbReference type="Google" id="ProtNLM"/>
    </source>
</evidence>
<keyword evidence="2" id="KW-0472">Membrane</keyword>
<reference evidence="3 4" key="1">
    <citation type="submission" date="2020-11" db="EMBL/GenBank/DDBJ databases">
        <title>A novel isolate from a Black sea contaminated sediment with potential to produce alkanes: Plantactinospora alkalitolerans sp. nov.</title>
        <authorList>
            <person name="Carro L."/>
            <person name="Veyisoglu A."/>
            <person name="Guven K."/>
            <person name="Schumann P."/>
            <person name="Klenk H.-P."/>
            <person name="Sahin N."/>
        </authorList>
    </citation>
    <scope>NUCLEOTIDE SEQUENCE [LARGE SCALE GENOMIC DNA]</scope>
    <source>
        <strain evidence="3 4">S1510</strain>
    </source>
</reference>
<dbReference type="EMBL" id="JADPUN010000218">
    <property type="protein sequence ID" value="MBF9132120.1"/>
    <property type="molecule type" value="Genomic_DNA"/>
</dbReference>
<evidence type="ECO:0000313" key="3">
    <source>
        <dbReference type="EMBL" id="MBF9132120.1"/>
    </source>
</evidence>
<keyword evidence="2" id="KW-0812">Transmembrane</keyword>
<keyword evidence="4" id="KW-1185">Reference proteome</keyword>
<keyword evidence="2" id="KW-1133">Transmembrane helix</keyword>
<sequence>MIKNVLPYRTLPGVSDTALVITAIASAVVCLILVIVYFRLKASTQLWNIMAVLAALLFGVAAIAQLAVAIAPTAGENNKTAAPSAGSGSGSNSAASLPSREPADPLWCTTAGSPGAVEATPTAVGDLIFCPTKINGGNLPITGPFNLSGQVLGPQHGRDEMILLVRIDPSTCDANGQRGAPGRFLLDADLRSSADGTWFHEDDLGGQGSGVTLGRIFEFAKAPAATVRELRDSTPEWKESGIIQLPKKVTILASFEVPPGKSAGSVAC</sequence>
<gene>
    <name evidence="3" type="ORF">I0C86_24655</name>
</gene>
<dbReference type="RefSeq" id="WP_196203660.1">
    <property type="nucleotide sequence ID" value="NZ_JADPUN010000218.1"/>
</dbReference>
<organism evidence="3 4">
    <name type="scientific">Plantactinospora alkalitolerans</name>
    <dbReference type="NCBI Taxonomy" id="2789879"/>
    <lineage>
        <taxon>Bacteria</taxon>
        <taxon>Bacillati</taxon>
        <taxon>Actinomycetota</taxon>
        <taxon>Actinomycetes</taxon>
        <taxon>Micromonosporales</taxon>
        <taxon>Micromonosporaceae</taxon>
        <taxon>Plantactinospora</taxon>
    </lineage>
</organism>
<name>A0ABS0H107_9ACTN</name>
<feature type="transmembrane region" description="Helical" evidence="2">
    <location>
        <begin position="18"/>
        <end position="38"/>
    </location>
</feature>
<feature type="transmembrane region" description="Helical" evidence="2">
    <location>
        <begin position="50"/>
        <end position="71"/>
    </location>
</feature>
<dbReference type="Proteomes" id="UP000638560">
    <property type="component" value="Unassembled WGS sequence"/>
</dbReference>
<evidence type="ECO:0000256" key="2">
    <source>
        <dbReference type="SAM" id="Phobius"/>
    </source>
</evidence>
<evidence type="ECO:0000256" key="1">
    <source>
        <dbReference type="SAM" id="MobiDB-lite"/>
    </source>
</evidence>
<comment type="caution">
    <text evidence="3">The sequence shown here is derived from an EMBL/GenBank/DDBJ whole genome shotgun (WGS) entry which is preliminary data.</text>
</comment>
<feature type="compositionally biased region" description="Low complexity" evidence="1">
    <location>
        <begin position="81"/>
        <end position="99"/>
    </location>
</feature>
<accession>A0ABS0H107</accession>
<proteinExistence type="predicted"/>
<protein>
    <recommendedName>
        <fullName evidence="5">DUF4352 domain-containing protein</fullName>
    </recommendedName>
</protein>